<dbReference type="SUPFAM" id="SSF49879">
    <property type="entry name" value="SMAD/FHA domain"/>
    <property type="match status" value="1"/>
</dbReference>
<keyword evidence="4" id="KW-1185">Reference proteome</keyword>
<evidence type="ECO:0000313" key="3">
    <source>
        <dbReference type="EMBL" id="CDW85578.1"/>
    </source>
</evidence>
<dbReference type="AlphaFoldDB" id="A0A078AXQ0"/>
<protein>
    <submittedName>
        <fullName evidence="3">Smad nuclear-interacting protein 1</fullName>
    </submittedName>
</protein>
<organism evidence="3 4">
    <name type="scientific">Stylonychia lemnae</name>
    <name type="common">Ciliate</name>
    <dbReference type="NCBI Taxonomy" id="5949"/>
    <lineage>
        <taxon>Eukaryota</taxon>
        <taxon>Sar</taxon>
        <taxon>Alveolata</taxon>
        <taxon>Ciliophora</taxon>
        <taxon>Intramacronucleata</taxon>
        <taxon>Spirotrichea</taxon>
        <taxon>Stichotrichia</taxon>
        <taxon>Sporadotrichida</taxon>
        <taxon>Oxytrichidae</taxon>
        <taxon>Stylonychinae</taxon>
        <taxon>Stylonychia</taxon>
    </lineage>
</organism>
<dbReference type="InterPro" id="IPR000253">
    <property type="entry name" value="FHA_dom"/>
</dbReference>
<dbReference type="InParanoid" id="A0A078AXQ0"/>
<dbReference type="Gene3D" id="2.60.200.20">
    <property type="match status" value="1"/>
</dbReference>
<name>A0A078AXQ0_STYLE</name>
<accession>A0A078AXQ0</accession>
<dbReference type="InterPro" id="IPR008984">
    <property type="entry name" value="SMAD_FHA_dom_sf"/>
</dbReference>
<dbReference type="PANTHER" id="PTHR23308">
    <property type="entry name" value="NUCLEAR INHIBITOR OF PROTEIN PHOSPHATASE-1"/>
    <property type="match status" value="1"/>
</dbReference>
<reference evidence="3 4" key="1">
    <citation type="submission" date="2014-06" db="EMBL/GenBank/DDBJ databases">
        <authorList>
            <person name="Swart Estienne"/>
        </authorList>
    </citation>
    <scope>NUCLEOTIDE SEQUENCE [LARGE SCALE GENOMIC DNA]</scope>
    <source>
        <strain evidence="3 4">130c</strain>
    </source>
</reference>
<dbReference type="InterPro" id="IPR050923">
    <property type="entry name" value="Cell_Proc_Reg/RNA_Proc"/>
</dbReference>
<dbReference type="OrthoDB" id="444265at2759"/>
<evidence type="ECO:0000256" key="1">
    <source>
        <dbReference type="SAM" id="MobiDB-lite"/>
    </source>
</evidence>
<sequence length="146" mass="17104">MSEFEELSFKTRRQDNKKDKETKEEEKVEKELPCFEPSGILAEFQNQYKGVVLKFTEPLDAAVPTNTWKIYPFKGEEELKEQAARGVYMGIIQEMVIVPYLMDLESTNKTMLNGDAIEPARYYELREKDVITFGESKREYVIMKLN</sequence>
<proteinExistence type="predicted"/>
<dbReference type="Pfam" id="PF00498">
    <property type="entry name" value="FHA"/>
    <property type="match status" value="1"/>
</dbReference>
<feature type="compositionally biased region" description="Basic and acidic residues" evidence="1">
    <location>
        <begin position="7"/>
        <end position="29"/>
    </location>
</feature>
<gene>
    <name evidence="3" type="primary">Contig2126.g2289</name>
    <name evidence="3" type="ORF">STYLEM_14658</name>
</gene>
<dbReference type="EMBL" id="CCKQ01013869">
    <property type="protein sequence ID" value="CDW85578.1"/>
    <property type="molecule type" value="Genomic_DNA"/>
</dbReference>
<feature type="region of interest" description="Disordered" evidence="1">
    <location>
        <begin position="1"/>
        <end position="29"/>
    </location>
</feature>
<dbReference type="Proteomes" id="UP000039865">
    <property type="component" value="Unassembled WGS sequence"/>
</dbReference>
<evidence type="ECO:0000259" key="2">
    <source>
        <dbReference type="Pfam" id="PF00498"/>
    </source>
</evidence>
<feature type="domain" description="FHA" evidence="2">
    <location>
        <begin position="99"/>
        <end position="134"/>
    </location>
</feature>
<evidence type="ECO:0000313" key="4">
    <source>
        <dbReference type="Proteomes" id="UP000039865"/>
    </source>
</evidence>